<keyword evidence="4 10" id="KW-0028">Amino-acid biosynthesis</keyword>
<keyword evidence="8 10" id="KW-0511">Multifunctional enzyme</keyword>
<keyword evidence="12" id="KW-1185">Reference proteome</keyword>
<evidence type="ECO:0000256" key="10">
    <source>
        <dbReference type="HAMAP-Rule" id="MF_03124"/>
    </source>
</evidence>
<comment type="pathway">
    <text evidence="10">Amino-acid biosynthesis; L-arginine biosynthesis; L-ornithine and N-acetyl-L-glutamate from L-glutamate and N(2)-acetyl-L-ornithine (cyclic): step 1/1.</text>
</comment>
<dbReference type="FunFam" id="3.60.70.12:FF:000001">
    <property type="entry name" value="Arginine biosynthesis bifunctional protein ArgJ, chloroplastic"/>
    <property type="match status" value="1"/>
</dbReference>
<evidence type="ECO:0000256" key="6">
    <source>
        <dbReference type="ARBA" id="ARBA00022813"/>
    </source>
</evidence>
<comment type="pathway">
    <text evidence="10">Amino-acid biosynthesis; L-arginine biosynthesis; N(2)-acetyl-L-ornithine from L-glutamate: step 1/4.</text>
</comment>
<dbReference type="RefSeq" id="XP_064853801.1">
    <property type="nucleotide sequence ID" value="XM_064997729.1"/>
</dbReference>
<feature type="site" description="Cleavage; by autolysis" evidence="10">
    <location>
        <begin position="208"/>
        <end position="209"/>
    </location>
</feature>
<dbReference type="Proteomes" id="UP001360560">
    <property type="component" value="Unassembled WGS sequence"/>
</dbReference>
<comment type="catalytic activity">
    <reaction evidence="10">
        <text>L-glutamate + acetyl-CoA = N-acetyl-L-glutamate + CoA + H(+)</text>
        <dbReference type="Rhea" id="RHEA:24292"/>
        <dbReference type="ChEBI" id="CHEBI:15378"/>
        <dbReference type="ChEBI" id="CHEBI:29985"/>
        <dbReference type="ChEBI" id="CHEBI:44337"/>
        <dbReference type="ChEBI" id="CHEBI:57287"/>
        <dbReference type="ChEBI" id="CHEBI:57288"/>
        <dbReference type="EC" id="2.3.1.1"/>
    </reaction>
</comment>
<dbReference type="CDD" id="cd02152">
    <property type="entry name" value="OAT"/>
    <property type="match status" value="1"/>
</dbReference>
<feature type="chain" id="PRO_5043064842" description="Arginine biosynthesis bifunctional protein ArgJ alpha chain" evidence="10">
    <location>
        <begin position="1"/>
        <end position="208"/>
    </location>
</feature>
<dbReference type="NCBIfam" id="TIGR00120">
    <property type="entry name" value="ArgJ"/>
    <property type="match status" value="1"/>
</dbReference>
<dbReference type="InterPro" id="IPR002813">
    <property type="entry name" value="Arg_biosynth_ArgJ"/>
</dbReference>
<comment type="caution">
    <text evidence="11">The sequence shown here is derived from an EMBL/GenBank/DDBJ whole genome shotgun (WGS) entry which is preliminary data.</text>
</comment>
<keyword evidence="7 10" id="KW-0496">Mitochondrion</keyword>
<feature type="site" description="Involved in the stabilization of negative charge on the oxyanion by the formation of the oxyanion hole" evidence="10">
    <location>
        <position position="133"/>
    </location>
</feature>
<keyword evidence="6 10" id="KW-0068">Autocatalytic cleavage</keyword>
<dbReference type="FunFam" id="3.30.2330.10:FF:000001">
    <property type="entry name" value="Arginine biosynthesis bifunctional protein ArgJ, mitochondrial"/>
    <property type="match status" value="1"/>
</dbReference>
<proteinExistence type="inferred from homology"/>
<evidence type="ECO:0000313" key="12">
    <source>
        <dbReference type="Proteomes" id="UP001360560"/>
    </source>
</evidence>
<sequence length="430" mass="46132">MKSCIKHFIRYNSTSSKWTRFVPTTGTYPEGFKVASIHCGIKKNNSQDLALLVSEKPANAAAVFTTNQFQAAPVHISRKNLQVSEGKIQAVIINSGCANAITGEQGLKDAQTMTDEVDSILGNNKASTLVMSTGVIGQLLPIDKITAGIKKIFGELDASHDSWLRYAKGIMTTDTFPKLVSRKFTIGGKSYSVAGVSKGAGMISPNMATLLGAIVTDAPVSSSALKSILQYSVNRSYNCVSVDGDMSTNDTIAALANGEGAPITEESPEFEVIKQEFSEVAKDLAKLLVRDGEGATKFVTLNVNNCTSYEMAHKIAATISNSPLVKTALFGKDANWGRILAAIGYTDFGAPTKLDLTKISLSFVPTDGSETLKLLVNGEPQLVNEERASEILEAEDLEIVVDIGLGNESCQYWTCDLSHDYVTINGDYRS</sequence>
<feature type="binding site" evidence="10">
    <location>
        <position position="209"/>
    </location>
    <ligand>
        <name>substrate</name>
    </ligand>
</feature>
<dbReference type="EMBL" id="BTFZ01000011">
    <property type="protein sequence ID" value="GMM36805.1"/>
    <property type="molecule type" value="Genomic_DNA"/>
</dbReference>
<evidence type="ECO:0000256" key="9">
    <source>
        <dbReference type="ARBA" id="ARBA00023315"/>
    </source>
</evidence>
<dbReference type="HAMAP" id="MF_01106">
    <property type="entry name" value="ArgJ"/>
    <property type="match status" value="1"/>
</dbReference>
<evidence type="ECO:0000256" key="2">
    <source>
        <dbReference type="ARBA" id="ARBA00006774"/>
    </source>
</evidence>
<organism evidence="11 12">
    <name type="scientific">Saccharomycopsis crataegensis</name>
    <dbReference type="NCBI Taxonomy" id="43959"/>
    <lineage>
        <taxon>Eukaryota</taxon>
        <taxon>Fungi</taxon>
        <taxon>Dikarya</taxon>
        <taxon>Ascomycota</taxon>
        <taxon>Saccharomycotina</taxon>
        <taxon>Saccharomycetes</taxon>
        <taxon>Saccharomycopsidaceae</taxon>
        <taxon>Saccharomycopsis</taxon>
    </lineage>
</organism>
<comment type="catalytic activity">
    <reaction evidence="10">
        <text>N(2)-acetyl-L-ornithine + L-glutamate = N-acetyl-L-glutamate + L-ornithine</text>
        <dbReference type="Rhea" id="RHEA:15349"/>
        <dbReference type="ChEBI" id="CHEBI:29985"/>
        <dbReference type="ChEBI" id="CHEBI:44337"/>
        <dbReference type="ChEBI" id="CHEBI:46911"/>
        <dbReference type="ChEBI" id="CHEBI:57805"/>
        <dbReference type="EC" id="2.3.1.35"/>
    </reaction>
</comment>
<dbReference type="InterPro" id="IPR016117">
    <property type="entry name" value="ArgJ-like_dom_sf"/>
</dbReference>
<name>A0AAV5QPF2_9ASCO</name>
<dbReference type="Pfam" id="PF01960">
    <property type="entry name" value="ArgJ"/>
    <property type="match status" value="1"/>
</dbReference>
<feature type="chain" id="PRO_5043064841" description="Arginine biosynthesis bifunctional protein ArgJ beta chain" evidence="10">
    <location>
        <begin position="209"/>
        <end position="430"/>
    </location>
</feature>
<dbReference type="Gene3D" id="3.30.2330.10">
    <property type="entry name" value="arginine biosynthesis bifunctional protein suprefamily"/>
    <property type="match status" value="1"/>
</dbReference>
<dbReference type="Gene3D" id="3.10.20.340">
    <property type="entry name" value="ArgJ beta chain, C-terminal domain"/>
    <property type="match status" value="1"/>
</dbReference>
<dbReference type="SUPFAM" id="SSF56266">
    <property type="entry name" value="DmpA/ArgJ-like"/>
    <property type="match status" value="1"/>
</dbReference>
<comment type="similarity">
    <text evidence="2 10">Belongs to the ArgJ family.</text>
</comment>
<evidence type="ECO:0000256" key="1">
    <source>
        <dbReference type="ARBA" id="ARBA00004305"/>
    </source>
</evidence>
<dbReference type="InterPro" id="IPR042195">
    <property type="entry name" value="ArgJ_beta_C"/>
</dbReference>
<evidence type="ECO:0000256" key="4">
    <source>
        <dbReference type="ARBA" id="ARBA00022605"/>
    </source>
</evidence>
<keyword evidence="9 10" id="KW-0012">Acyltransferase</keyword>
<dbReference type="AlphaFoldDB" id="A0AAV5QPF2"/>
<dbReference type="FunFam" id="3.10.20.340:FF:000002">
    <property type="entry name" value="Arginine biosynthesis bifunctional protein ArgJ, mitochondrial"/>
    <property type="match status" value="1"/>
</dbReference>
<evidence type="ECO:0000313" key="11">
    <source>
        <dbReference type="EMBL" id="GMM36805.1"/>
    </source>
</evidence>
<dbReference type="EC" id="2.3.1.35" evidence="10"/>
<dbReference type="Gene3D" id="3.60.70.12">
    <property type="entry name" value="L-amino peptidase D-ALA esterase/amidase"/>
    <property type="match status" value="1"/>
</dbReference>
<comment type="subcellular location">
    <subcellularLocation>
        <location evidence="1 10">Mitochondrion matrix</location>
    </subcellularLocation>
</comment>
<comment type="PTM">
    <text evidence="10">The alpha and beta chains are autoproteolytically processed from a single precursor protein within the mitochondrion.</text>
</comment>
<dbReference type="EC" id="2.3.1.1" evidence="10"/>
<keyword evidence="3 10" id="KW-0055">Arginine biosynthesis</keyword>
<dbReference type="GO" id="GO:0006592">
    <property type="term" value="P:ornithine biosynthetic process"/>
    <property type="evidence" value="ECO:0007669"/>
    <property type="project" value="TreeGrafter"/>
</dbReference>
<evidence type="ECO:0000256" key="8">
    <source>
        <dbReference type="ARBA" id="ARBA00023268"/>
    </source>
</evidence>
<feature type="binding site" evidence="10">
    <location>
        <position position="198"/>
    </location>
    <ligand>
        <name>substrate</name>
    </ligand>
</feature>
<evidence type="ECO:0000256" key="3">
    <source>
        <dbReference type="ARBA" id="ARBA00022571"/>
    </source>
</evidence>
<feature type="active site" description="Nucleophile" evidence="10">
    <location>
        <position position="209"/>
    </location>
</feature>
<feature type="binding site" evidence="10">
    <location>
        <position position="172"/>
    </location>
    <ligand>
        <name>substrate</name>
    </ligand>
</feature>
<dbReference type="PANTHER" id="PTHR23100">
    <property type="entry name" value="ARGININE BIOSYNTHESIS BIFUNCTIONAL PROTEIN ARGJ"/>
    <property type="match status" value="1"/>
</dbReference>
<feature type="binding site" evidence="10">
    <location>
        <position position="293"/>
    </location>
    <ligand>
        <name>substrate</name>
    </ligand>
</feature>
<protein>
    <recommendedName>
        <fullName evidence="10">Arginine biosynthesis bifunctional protein ArgJ, mitochondrial</fullName>
    </recommendedName>
    <domain>
        <recommendedName>
            <fullName evidence="10">Glutamate N-acetyltransferase</fullName>
            <shortName evidence="10">GAT</shortName>
            <ecNumber evidence="10">2.3.1.35</ecNumber>
        </recommendedName>
        <alternativeName>
            <fullName evidence="10">Ornithine acetyltransferase</fullName>
            <shortName evidence="10">OATase</shortName>
        </alternativeName>
        <alternativeName>
            <fullName evidence="10">Ornithine transacetylase</fullName>
        </alternativeName>
    </domain>
    <domain>
        <recommendedName>
            <fullName evidence="10">Amino-acid acetyltransferase</fullName>
            <ecNumber evidence="10">2.3.1.1</ecNumber>
        </recommendedName>
        <alternativeName>
            <fullName evidence="10">N-acetylglutamate synthase</fullName>
            <shortName evidence="10">AGS</shortName>
        </alternativeName>
    </domain>
    <component>
        <recommendedName>
            <fullName evidence="10">Arginine biosynthesis bifunctional protein ArgJ alpha chain</fullName>
        </recommendedName>
    </component>
    <component>
        <recommendedName>
            <fullName evidence="10">Arginine biosynthesis bifunctional protein ArgJ beta chain</fullName>
        </recommendedName>
    </component>
</protein>
<accession>A0AAV5QPF2</accession>
<feature type="site" description="Involved in the stabilization of negative charge on the oxyanion by the formation of the oxyanion hole" evidence="10">
    <location>
        <position position="134"/>
    </location>
</feature>
<dbReference type="PANTHER" id="PTHR23100:SF0">
    <property type="entry name" value="ARGININE BIOSYNTHESIS BIFUNCTIONAL PROTEIN ARGJ, MITOCHONDRIAL"/>
    <property type="match status" value="1"/>
</dbReference>
<comment type="subunit">
    <text evidence="10">Heterodimer of an alpha and a beta chain.</text>
</comment>
<comment type="function">
    <text evidence="10">Catalyzes two activities which are involved in the cyclic version of arginine biosynthesis: the synthesis of acetylglutamate from glutamate and acetyl-CoA, and of ornithine by transacetylation between acetylornithine and glutamate.</text>
</comment>
<feature type="binding site" evidence="10">
    <location>
        <position position="430"/>
    </location>
    <ligand>
        <name>substrate</name>
    </ligand>
</feature>
<dbReference type="GeneID" id="90074780"/>
<reference evidence="11 12" key="1">
    <citation type="journal article" date="2023" name="Elife">
        <title>Identification of key yeast species and microbe-microbe interactions impacting larval growth of Drosophila in the wild.</title>
        <authorList>
            <person name="Mure A."/>
            <person name="Sugiura Y."/>
            <person name="Maeda R."/>
            <person name="Honda K."/>
            <person name="Sakurai N."/>
            <person name="Takahashi Y."/>
            <person name="Watada M."/>
            <person name="Katoh T."/>
            <person name="Gotoh A."/>
            <person name="Gotoh Y."/>
            <person name="Taniguchi I."/>
            <person name="Nakamura K."/>
            <person name="Hayashi T."/>
            <person name="Katayama T."/>
            <person name="Uemura T."/>
            <person name="Hattori Y."/>
        </authorList>
    </citation>
    <scope>NUCLEOTIDE SEQUENCE [LARGE SCALE GENOMIC DNA]</scope>
    <source>
        <strain evidence="11 12">SC-9</strain>
    </source>
</reference>
<keyword evidence="5 10" id="KW-0808">Transferase</keyword>
<feature type="binding site" evidence="10">
    <location>
        <position position="425"/>
    </location>
    <ligand>
        <name>substrate</name>
    </ligand>
</feature>
<dbReference type="GO" id="GO:0006526">
    <property type="term" value="P:L-arginine biosynthetic process"/>
    <property type="evidence" value="ECO:0007669"/>
    <property type="project" value="UniProtKB-UniRule"/>
</dbReference>
<dbReference type="NCBIfam" id="NF003802">
    <property type="entry name" value="PRK05388.1"/>
    <property type="match status" value="1"/>
</dbReference>
<dbReference type="GO" id="GO:0004358">
    <property type="term" value="F:L-glutamate N-acetyltransferase activity, acting on acetyl-L-ornithine as donor"/>
    <property type="evidence" value="ECO:0007669"/>
    <property type="project" value="UniProtKB-UniRule"/>
</dbReference>
<gene>
    <name evidence="11" type="ORF">DASC09_041300</name>
</gene>
<evidence type="ECO:0000256" key="7">
    <source>
        <dbReference type="ARBA" id="ARBA00023128"/>
    </source>
</evidence>
<dbReference type="GO" id="GO:0005759">
    <property type="term" value="C:mitochondrial matrix"/>
    <property type="evidence" value="ECO:0007669"/>
    <property type="project" value="UniProtKB-SubCell"/>
</dbReference>
<evidence type="ECO:0000256" key="5">
    <source>
        <dbReference type="ARBA" id="ARBA00022679"/>
    </source>
</evidence>
<dbReference type="GO" id="GO:0004042">
    <property type="term" value="F:L-glutamate N-acetyltransferase activity"/>
    <property type="evidence" value="ECO:0007669"/>
    <property type="project" value="UniProtKB-UniRule"/>
</dbReference>